<dbReference type="AlphaFoldDB" id="A0A975R9Y3"/>
<evidence type="ECO:0000259" key="5">
    <source>
        <dbReference type="Pfam" id="PF22780"/>
    </source>
</evidence>
<keyword evidence="7" id="KW-1185">Reference proteome</keyword>
<comment type="cofactor">
    <cofactor evidence="1">
        <name>FAD</name>
        <dbReference type="ChEBI" id="CHEBI:57692"/>
    </cofactor>
</comment>
<dbReference type="Gene3D" id="1.10.8.260">
    <property type="entry name" value="HI0933 insert domain-like"/>
    <property type="match status" value="1"/>
</dbReference>
<dbReference type="EMBL" id="CP073754">
    <property type="protein sequence ID" value="QWF70758.1"/>
    <property type="molecule type" value="Genomic_DNA"/>
</dbReference>
<dbReference type="InterPro" id="IPR004792">
    <property type="entry name" value="BaiN-like"/>
</dbReference>
<dbReference type="InterPro" id="IPR023166">
    <property type="entry name" value="BaiN-like_dom_sf"/>
</dbReference>
<dbReference type="SUPFAM" id="SSF160996">
    <property type="entry name" value="HI0933 insert domain-like"/>
    <property type="match status" value="1"/>
</dbReference>
<accession>A0A975R9Y3</accession>
<dbReference type="Gene3D" id="2.40.30.10">
    <property type="entry name" value="Translation factors"/>
    <property type="match status" value="1"/>
</dbReference>
<dbReference type="SUPFAM" id="SSF51905">
    <property type="entry name" value="FAD/NAD(P)-binding domain"/>
    <property type="match status" value="1"/>
</dbReference>
<evidence type="ECO:0000313" key="6">
    <source>
        <dbReference type="EMBL" id="QWF70758.1"/>
    </source>
</evidence>
<feature type="domain" description="RsdA/BaiN/AoA(So)-like Rossmann fold-like" evidence="4">
    <location>
        <begin position="7"/>
        <end position="400"/>
    </location>
</feature>
<feature type="domain" description="RsdA/BaiN/AoA(So)-like insert" evidence="5">
    <location>
        <begin position="193"/>
        <end position="349"/>
    </location>
</feature>
<dbReference type="Proteomes" id="UP000676649">
    <property type="component" value="Chromosome"/>
</dbReference>
<dbReference type="InterPro" id="IPR022460">
    <property type="entry name" value="Flavoprotein_PP4765"/>
</dbReference>
<dbReference type="InterPro" id="IPR055178">
    <property type="entry name" value="RsdA/BaiN/AoA(So)-like_dom"/>
</dbReference>
<dbReference type="PANTHER" id="PTHR42887:SF1">
    <property type="entry name" value="BLR3961 PROTEIN"/>
    <property type="match status" value="1"/>
</dbReference>
<dbReference type="InterPro" id="IPR036188">
    <property type="entry name" value="FAD/NAD-bd_sf"/>
</dbReference>
<reference evidence="6" key="1">
    <citation type="submission" date="2021-04" db="EMBL/GenBank/DDBJ databases">
        <title>Draft genome sequence data of methanotrophic Methylovulum sp. strain S1L and Methylomonas sp. strain S2AM isolated from boreal lake water columns.</title>
        <authorList>
            <person name="Rissanen A.J."/>
            <person name="Mangayil R."/>
            <person name="Svenning M.M."/>
            <person name="Khanongnuch R."/>
        </authorList>
    </citation>
    <scope>NUCLEOTIDE SEQUENCE</scope>
    <source>
        <strain evidence="6">S2AM</strain>
    </source>
</reference>
<dbReference type="PRINTS" id="PR00419">
    <property type="entry name" value="ADXRDTASE"/>
</dbReference>
<dbReference type="NCBIfam" id="TIGR00275">
    <property type="entry name" value="aminoacetone oxidase family FAD-binding enzyme"/>
    <property type="match status" value="1"/>
</dbReference>
<proteinExistence type="predicted"/>
<keyword evidence="2" id="KW-0285">Flavoprotein</keyword>
<organism evidence="6 7">
    <name type="scientific">Methylomonas paludis</name>
    <dbReference type="NCBI Taxonomy" id="1173101"/>
    <lineage>
        <taxon>Bacteria</taxon>
        <taxon>Pseudomonadati</taxon>
        <taxon>Pseudomonadota</taxon>
        <taxon>Gammaproteobacteria</taxon>
        <taxon>Methylococcales</taxon>
        <taxon>Methylococcaceae</taxon>
        <taxon>Methylomonas</taxon>
    </lineage>
</organism>
<dbReference type="NCBIfam" id="TIGR03862">
    <property type="entry name" value="flavo_PP4765"/>
    <property type="match status" value="1"/>
</dbReference>
<dbReference type="RefSeq" id="WP_215582185.1">
    <property type="nucleotide sequence ID" value="NZ_CP073754.1"/>
</dbReference>
<keyword evidence="3" id="KW-0274">FAD</keyword>
<dbReference type="Gene3D" id="3.50.50.60">
    <property type="entry name" value="FAD/NAD(P)-binding domain"/>
    <property type="match status" value="1"/>
</dbReference>
<dbReference type="Pfam" id="PF22780">
    <property type="entry name" value="HI0933_like_1st"/>
    <property type="match status" value="1"/>
</dbReference>
<name>A0A975R9Y3_9GAMM</name>
<evidence type="ECO:0000313" key="7">
    <source>
        <dbReference type="Proteomes" id="UP000676649"/>
    </source>
</evidence>
<dbReference type="PANTHER" id="PTHR42887">
    <property type="entry name" value="OS12G0638800 PROTEIN"/>
    <property type="match status" value="1"/>
</dbReference>
<evidence type="ECO:0000259" key="4">
    <source>
        <dbReference type="Pfam" id="PF03486"/>
    </source>
</evidence>
<dbReference type="KEGG" id="mpad:KEF85_15780"/>
<dbReference type="Pfam" id="PF03486">
    <property type="entry name" value="HI0933_like"/>
    <property type="match status" value="1"/>
</dbReference>
<evidence type="ECO:0000256" key="1">
    <source>
        <dbReference type="ARBA" id="ARBA00001974"/>
    </source>
</evidence>
<dbReference type="InterPro" id="IPR057661">
    <property type="entry name" value="RsdA/BaiN/AoA(So)_Rossmann"/>
</dbReference>
<sequence>MPKPPSVSIIGAGPAGLMAAEVLSLAGIQVDVYDAMPSAGRKFLMAGKGGLNITHSEAFPQFLSRYGKRSAILTPMLNQFSPERLREWVLGLGVTTFIGSSGRVFPAEMKAAPLLRAWLHRLRSHGVHFHMRHVWQGWTVDKQLRFSVNGTQQLVQSSAVVLALGGGSWPQLGSNAAWLPVLEQYGISIAPLQPANCGFSVSWSEYLRQHHAGQPLKPVRLSFTSLSGAAIQQQGELIVTEYGLEGGLIYAVSAVLREEITTHGTAAITLDLLPDLTAAEISTRLNTNRGKASWTNHLRKRLGVDAIKFALLRETLTAADLNNIPLLAATLKALPVKLLACRPLAEAISTAGGVCFSSLNDNLMLKTMPGVFCAGEMLDWEAPTGGYLLTACLATGQAAGVGVLDWLRGQEPIVIQNQ</sequence>
<gene>
    <name evidence="6" type="ORF">KEF85_15780</name>
</gene>
<protein>
    <submittedName>
        <fullName evidence="6">TIGR03862 family flavoprotein</fullName>
    </submittedName>
</protein>
<evidence type="ECO:0000256" key="2">
    <source>
        <dbReference type="ARBA" id="ARBA00022630"/>
    </source>
</evidence>
<evidence type="ECO:0000256" key="3">
    <source>
        <dbReference type="ARBA" id="ARBA00022827"/>
    </source>
</evidence>